<accession>A0ABC9SP65</accession>
<dbReference type="AlphaFoldDB" id="A0ABC9SP65"/>
<dbReference type="EMBL" id="AHCJ01000115">
    <property type="protein sequence ID" value="EOQ55286.1"/>
    <property type="molecule type" value="Genomic_DNA"/>
</dbReference>
<evidence type="ECO:0000256" key="1">
    <source>
        <dbReference type="SAM" id="Phobius"/>
    </source>
</evidence>
<protein>
    <submittedName>
        <fullName evidence="2">Uncharacterized protein</fullName>
    </submittedName>
</protein>
<evidence type="ECO:0000313" key="2">
    <source>
        <dbReference type="EMBL" id="EOQ55286.1"/>
    </source>
</evidence>
<gene>
    <name evidence="2" type="ORF">IAY_06766</name>
</gene>
<keyword evidence="1" id="KW-1133">Transmembrane helix</keyword>
<comment type="caution">
    <text evidence="2">The sequence shown here is derived from an EMBL/GenBank/DDBJ whole genome shotgun (WGS) entry which is preliminary data.</text>
</comment>
<organism evidence="2 3">
    <name type="scientific">Bacillus cereus TIAC219</name>
    <dbReference type="NCBI Taxonomy" id="718222"/>
    <lineage>
        <taxon>Bacteria</taxon>
        <taxon>Bacillati</taxon>
        <taxon>Bacillota</taxon>
        <taxon>Bacilli</taxon>
        <taxon>Bacillales</taxon>
        <taxon>Bacillaceae</taxon>
        <taxon>Bacillus</taxon>
        <taxon>Bacillus cereus group</taxon>
    </lineage>
</organism>
<keyword evidence="1" id="KW-0812">Transmembrane</keyword>
<keyword evidence="1" id="KW-0472">Membrane</keyword>
<reference evidence="2 3" key="1">
    <citation type="submission" date="2013-01" db="EMBL/GenBank/DDBJ databases">
        <title>The Genome Sequence of Bacillus cereus TIAC219.</title>
        <authorList>
            <consortium name="The Broad Institute Genome Sequencing Platform"/>
            <consortium name="The Broad Institute Genome Sequencing Center for Infectious Disease"/>
            <person name="Feldgarden M."/>
            <person name="Van der Auwera G.A."/>
            <person name="Mahillon J."/>
            <person name="Duprez V."/>
            <person name="Timmery S."/>
            <person name="Mattelet C."/>
            <person name="Dierick K."/>
            <person name="Sun M."/>
            <person name="Yu Z."/>
            <person name="Zhu L."/>
            <person name="Hu X."/>
            <person name="Shank E.B."/>
            <person name="Swiecicka I."/>
            <person name="Hansen B.M."/>
            <person name="Andrup L."/>
            <person name="Walker B."/>
            <person name="Young S.K."/>
            <person name="Zeng Q."/>
            <person name="Gargeya S."/>
            <person name="Fitzgerald M."/>
            <person name="Haas B."/>
            <person name="Abouelleil A."/>
            <person name="Alvarado L."/>
            <person name="Arachchi H.M."/>
            <person name="Berlin A.M."/>
            <person name="Chapman S.B."/>
            <person name="Dewar J."/>
            <person name="Goldberg J."/>
            <person name="Griggs A."/>
            <person name="Gujja S."/>
            <person name="Hansen M."/>
            <person name="Howarth C."/>
            <person name="Imamovic A."/>
            <person name="Larimer J."/>
            <person name="McCowan C."/>
            <person name="Murphy C."/>
            <person name="Neiman D."/>
            <person name="Pearson M."/>
            <person name="Priest M."/>
            <person name="Roberts A."/>
            <person name="Saif S."/>
            <person name="Shea T."/>
            <person name="Sisk P."/>
            <person name="Sykes S."/>
            <person name="Wortman J."/>
            <person name="Nusbaum C."/>
            <person name="Birren B."/>
        </authorList>
    </citation>
    <scope>NUCLEOTIDE SEQUENCE [LARGE SCALE GENOMIC DNA]</scope>
    <source>
        <strain evidence="2 3">TIAC219</strain>
    </source>
</reference>
<feature type="transmembrane region" description="Helical" evidence="1">
    <location>
        <begin position="20"/>
        <end position="41"/>
    </location>
</feature>
<proteinExistence type="predicted"/>
<dbReference type="Proteomes" id="UP000014060">
    <property type="component" value="Unassembled WGS sequence"/>
</dbReference>
<sequence>MDGFSFFRVIEYSKEIFSSLPLPLTIFLIIGNVLFVFRLIIDYFLERDASKRYWERYYAEQNESEEKISLKK</sequence>
<name>A0ABC9SP65_BACCE</name>
<evidence type="ECO:0000313" key="3">
    <source>
        <dbReference type="Proteomes" id="UP000014060"/>
    </source>
</evidence>